<keyword evidence="10" id="KW-1185">Reference proteome</keyword>
<dbReference type="Gene3D" id="3.30.420.10">
    <property type="entry name" value="Ribonuclease H-like superfamily/Ribonuclease H"/>
    <property type="match status" value="1"/>
</dbReference>
<evidence type="ECO:0000256" key="5">
    <source>
        <dbReference type="ARBA" id="ARBA00022723"/>
    </source>
</evidence>
<dbReference type="InterPro" id="IPR009027">
    <property type="entry name" value="Ribosomal_bL9/RNase_H1_N"/>
</dbReference>
<comment type="similarity">
    <text evidence="2">Belongs to the RNase H family.</text>
</comment>
<evidence type="ECO:0000256" key="6">
    <source>
        <dbReference type="ARBA" id="ARBA00022759"/>
    </source>
</evidence>
<name>A0ABR5TNE0_9BACL</name>
<dbReference type="Gene3D" id="3.40.970.10">
    <property type="entry name" value="Ribonuclease H1, N-terminal domain"/>
    <property type="match status" value="1"/>
</dbReference>
<dbReference type="InterPro" id="IPR002156">
    <property type="entry name" value="RNaseH_domain"/>
</dbReference>
<dbReference type="Proteomes" id="UP000070467">
    <property type="component" value="Unassembled WGS sequence"/>
</dbReference>
<comment type="catalytic activity">
    <reaction evidence="1">
        <text>Endonucleolytic cleavage to 5'-phosphomonoester.</text>
        <dbReference type="EC" id="3.1.26.4"/>
    </reaction>
</comment>
<keyword evidence="7" id="KW-0378">Hydrolase</keyword>
<dbReference type="EC" id="3.1.26.4" evidence="3"/>
<dbReference type="Pfam" id="PF01693">
    <property type="entry name" value="Cauli_VI"/>
    <property type="match status" value="1"/>
</dbReference>
<accession>A0ABR5TNE0</accession>
<dbReference type="SUPFAM" id="SSF55658">
    <property type="entry name" value="L9 N-domain-like"/>
    <property type="match status" value="1"/>
</dbReference>
<sequence>MTNYYVVYKGKKTGIFYTWDECKENVLGFKGAIYKKFTNKDEAENFLKFGKIDNTKQENEKEKSDNISRCFAYVDGSYNKERDICGSGGVIINNDKKFFFKTATDNKKITIFNNVGGEIEAVKYVMNFAVSNNIKSIDIYYDYQGIQSWAEGSWKANNDYTKDYAMFSRKIFKKININFIKVKAHTGVFFNEQADRLAKEAIEDFIK</sequence>
<proteinExistence type="inferred from homology"/>
<dbReference type="InterPro" id="IPR037056">
    <property type="entry name" value="RNase_H1_N_sf"/>
</dbReference>
<dbReference type="InterPro" id="IPR011320">
    <property type="entry name" value="RNase_H1_N"/>
</dbReference>
<dbReference type="PANTHER" id="PTHR10642">
    <property type="entry name" value="RIBONUCLEASE H1"/>
    <property type="match status" value="1"/>
</dbReference>
<keyword evidence="5" id="KW-0479">Metal-binding</keyword>
<dbReference type="InterPro" id="IPR036397">
    <property type="entry name" value="RNaseH_sf"/>
</dbReference>
<dbReference type="SUPFAM" id="SSF53098">
    <property type="entry name" value="Ribonuclease H-like"/>
    <property type="match status" value="1"/>
</dbReference>
<dbReference type="Pfam" id="PF00075">
    <property type="entry name" value="RNase_H"/>
    <property type="match status" value="1"/>
</dbReference>
<evidence type="ECO:0000256" key="3">
    <source>
        <dbReference type="ARBA" id="ARBA00012180"/>
    </source>
</evidence>
<dbReference type="InterPro" id="IPR050092">
    <property type="entry name" value="RNase_H"/>
</dbReference>
<evidence type="ECO:0000256" key="2">
    <source>
        <dbReference type="ARBA" id="ARBA00005300"/>
    </source>
</evidence>
<keyword evidence="6" id="KW-0255">Endonuclease</keyword>
<reference evidence="9 10" key="1">
    <citation type="submission" date="2016-01" db="EMBL/GenBank/DDBJ databases">
        <authorList>
            <person name="Mitreva M."/>
            <person name="Pepin K.H."/>
            <person name="Mihindukulasuriya K.A."/>
            <person name="Fulton R."/>
            <person name="Fronick C."/>
            <person name="O'Laughlin M."/>
            <person name="Miner T."/>
            <person name="Herter B."/>
            <person name="Rosa B.A."/>
            <person name="Cordes M."/>
            <person name="Tomlinson C."/>
            <person name="Wollam A."/>
            <person name="Palsikar V.B."/>
            <person name="Mardis E.R."/>
            <person name="Wilson R.K."/>
        </authorList>
    </citation>
    <scope>NUCLEOTIDE SEQUENCE [LARGE SCALE GENOMIC DNA]</scope>
    <source>
        <strain evidence="9 10">KA00071</strain>
    </source>
</reference>
<dbReference type="PANTHER" id="PTHR10642:SF26">
    <property type="entry name" value="RIBONUCLEASE H1"/>
    <property type="match status" value="1"/>
</dbReference>
<evidence type="ECO:0000256" key="4">
    <source>
        <dbReference type="ARBA" id="ARBA00022722"/>
    </source>
</evidence>
<protein>
    <recommendedName>
        <fullName evidence="3">ribonuclease H</fullName>
        <ecNumber evidence="3">3.1.26.4</ecNumber>
    </recommendedName>
</protein>
<evidence type="ECO:0000313" key="9">
    <source>
        <dbReference type="EMBL" id="KXB58920.1"/>
    </source>
</evidence>
<evidence type="ECO:0000256" key="1">
    <source>
        <dbReference type="ARBA" id="ARBA00000077"/>
    </source>
</evidence>
<dbReference type="PROSITE" id="PS50879">
    <property type="entry name" value="RNASE_H_1"/>
    <property type="match status" value="1"/>
</dbReference>
<evidence type="ECO:0000259" key="8">
    <source>
        <dbReference type="PROSITE" id="PS50879"/>
    </source>
</evidence>
<dbReference type="RefSeq" id="WP_066128518.1">
    <property type="nucleotide sequence ID" value="NZ_KQ959855.1"/>
</dbReference>
<dbReference type="CDD" id="cd09277">
    <property type="entry name" value="RNase_HI_bacteria_like"/>
    <property type="match status" value="1"/>
</dbReference>
<comment type="caution">
    <text evidence="9">The sequence shown here is derived from an EMBL/GenBank/DDBJ whole genome shotgun (WGS) entry which is preliminary data.</text>
</comment>
<evidence type="ECO:0000256" key="7">
    <source>
        <dbReference type="ARBA" id="ARBA00022801"/>
    </source>
</evidence>
<feature type="domain" description="RNase H type-1" evidence="8">
    <location>
        <begin position="66"/>
        <end position="203"/>
    </location>
</feature>
<gene>
    <name evidence="9" type="ORF">HMPREF1871_00105</name>
</gene>
<evidence type="ECO:0000313" key="10">
    <source>
        <dbReference type="Proteomes" id="UP000070467"/>
    </source>
</evidence>
<organism evidence="9 10">
    <name type="scientific">Gemelliphila asaccharolytica</name>
    <dbReference type="NCBI Taxonomy" id="502393"/>
    <lineage>
        <taxon>Bacteria</taxon>
        <taxon>Bacillati</taxon>
        <taxon>Bacillota</taxon>
        <taxon>Bacilli</taxon>
        <taxon>Bacillales</taxon>
        <taxon>Gemellaceae</taxon>
        <taxon>Gemelliphila</taxon>
    </lineage>
</organism>
<keyword evidence="4" id="KW-0540">Nuclease</keyword>
<dbReference type="EMBL" id="LSDB01000002">
    <property type="protein sequence ID" value="KXB58920.1"/>
    <property type="molecule type" value="Genomic_DNA"/>
</dbReference>
<dbReference type="InterPro" id="IPR012337">
    <property type="entry name" value="RNaseH-like_sf"/>
</dbReference>